<evidence type="ECO:0000313" key="3">
    <source>
        <dbReference type="Proteomes" id="UP000183832"/>
    </source>
</evidence>
<organism evidence="2 3">
    <name type="scientific">Clunio marinus</name>
    <dbReference type="NCBI Taxonomy" id="568069"/>
    <lineage>
        <taxon>Eukaryota</taxon>
        <taxon>Metazoa</taxon>
        <taxon>Ecdysozoa</taxon>
        <taxon>Arthropoda</taxon>
        <taxon>Hexapoda</taxon>
        <taxon>Insecta</taxon>
        <taxon>Pterygota</taxon>
        <taxon>Neoptera</taxon>
        <taxon>Endopterygota</taxon>
        <taxon>Diptera</taxon>
        <taxon>Nematocera</taxon>
        <taxon>Chironomoidea</taxon>
        <taxon>Chironomidae</taxon>
        <taxon>Clunio</taxon>
    </lineage>
</organism>
<sequence length="279" mass="32277">MKRILLCLGLFLVLSKRCEGKLTKECLADYLKFSNIHDDILDSIDPYTGDPVTCSNDIRLKIADFYGETRSKMESNFKQKPYADCAMGEIETERYKNILLNAEVIELKGVGLKFWKISSKNSKIEELKKQAQNIVENALIKCKGQTDYGAFFDTFYEQKRFEPMSDDYDYCMRKHLVEKSVINPNLYNFKMNPKNVNIGYERCESIMKLALEQMRGNIENSGSSCVIDTFVDNGYLEQMMKIQLLSKLTLTQSEKNNEKNNFVNQMIEMTHKIISCPKS</sequence>
<keyword evidence="3" id="KW-1185">Reference proteome</keyword>
<feature type="signal peptide" evidence="1">
    <location>
        <begin position="1"/>
        <end position="20"/>
    </location>
</feature>
<feature type="chain" id="PRO_5012656058" evidence="1">
    <location>
        <begin position="21"/>
        <end position="279"/>
    </location>
</feature>
<accession>A0A1J1HKX1</accession>
<evidence type="ECO:0000256" key="1">
    <source>
        <dbReference type="SAM" id="SignalP"/>
    </source>
</evidence>
<dbReference type="EMBL" id="CVRI01000010">
    <property type="protein sequence ID" value="CRK88712.1"/>
    <property type="molecule type" value="Genomic_DNA"/>
</dbReference>
<keyword evidence="1" id="KW-0732">Signal</keyword>
<gene>
    <name evidence="2" type="ORF">CLUMA_CG002659</name>
</gene>
<protein>
    <submittedName>
        <fullName evidence="2">CLUMA_CG002659, isoform A</fullName>
    </submittedName>
</protein>
<proteinExistence type="predicted"/>
<dbReference type="AlphaFoldDB" id="A0A1J1HKX1"/>
<reference evidence="2 3" key="1">
    <citation type="submission" date="2015-04" db="EMBL/GenBank/DDBJ databases">
        <authorList>
            <person name="Syromyatnikov M.Y."/>
            <person name="Popov V.N."/>
        </authorList>
    </citation>
    <scope>NUCLEOTIDE SEQUENCE [LARGE SCALE GENOMIC DNA]</scope>
</reference>
<name>A0A1J1HKX1_9DIPT</name>
<dbReference type="OrthoDB" id="7788452at2759"/>
<evidence type="ECO:0000313" key="2">
    <source>
        <dbReference type="EMBL" id="CRK88712.1"/>
    </source>
</evidence>
<dbReference type="Proteomes" id="UP000183832">
    <property type="component" value="Unassembled WGS sequence"/>
</dbReference>